<dbReference type="InterPro" id="IPR029058">
    <property type="entry name" value="AB_hydrolase_fold"/>
</dbReference>
<dbReference type="InterPro" id="IPR000801">
    <property type="entry name" value="Esterase-like"/>
</dbReference>
<protein>
    <submittedName>
        <fullName evidence="2">Esterase family protein</fullName>
    </submittedName>
</protein>
<dbReference type="AlphaFoldDB" id="A0A370K6E7"/>
<keyword evidence="1" id="KW-0732">Signal</keyword>
<dbReference type="PANTHER" id="PTHR48098">
    <property type="entry name" value="ENTEROCHELIN ESTERASE-RELATED"/>
    <property type="match status" value="1"/>
</dbReference>
<reference evidence="2 3" key="1">
    <citation type="submission" date="2018-07" db="EMBL/GenBank/DDBJ databases">
        <title>Dyella solisilvae sp. nov., isolated from the pine and broad-leaved mixed forest soil.</title>
        <authorList>
            <person name="Gao Z."/>
            <person name="Qiu L."/>
        </authorList>
    </citation>
    <scope>NUCLEOTIDE SEQUENCE [LARGE SCALE GENOMIC DNA]</scope>
    <source>
        <strain evidence="2 3">DHG54</strain>
    </source>
</reference>
<accession>A0A370K6E7</accession>
<dbReference type="SUPFAM" id="SSF53474">
    <property type="entry name" value="alpha/beta-Hydrolases"/>
    <property type="match status" value="1"/>
</dbReference>
<name>A0A370K6E7_9GAMM</name>
<dbReference type="OrthoDB" id="6381520at2"/>
<proteinExistence type="predicted"/>
<evidence type="ECO:0000256" key="1">
    <source>
        <dbReference type="SAM" id="SignalP"/>
    </source>
</evidence>
<dbReference type="EMBL" id="QQSY01000003">
    <property type="protein sequence ID" value="RDI98214.1"/>
    <property type="molecule type" value="Genomic_DNA"/>
</dbReference>
<dbReference type="Gene3D" id="3.40.50.1820">
    <property type="entry name" value="alpha/beta hydrolase"/>
    <property type="match status" value="1"/>
</dbReference>
<comment type="caution">
    <text evidence="2">The sequence shown here is derived from an EMBL/GenBank/DDBJ whole genome shotgun (WGS) entry which is preliminary data.</text>
</comment>
<dbReference type="RefSeq" id="WP_114825730.1">
    <property type="nucleotide sequence ID" value="NZ_QQSY01000003.1"/>
</dbReference>
<organism evidence="2 3">
    <name type="scientific">Dyella solisilvae</name>
    <dbReference type="NCBI Taxonomy" id="1920168"/>
    <lineage>
        <taxon>Bacteria</taxon>
        <taxon>Pseudomonadati</taxon>
        <taxon>Pseudomonadota</taxon>
        <taxon>Gammaproteobacteria</taxon>
        <taxon>Lysobacterales</taxon>
        <taxon>Rhodanobacteraceae</taxon>
        <taxon>Dyella</taxon>
    </lineage>
</organism>
<dbReference type="Pfam" id="PF00756">
    <property type="entry name" value="Esterase"/>
    <property type="match status" value="1"/>
</dbReference>
<dbReference type="InterPro" id="IPR050583">
    <property type="entry name" value="Mycobacterial_A85_antigen"/>
</dbReference>
<keyword evidence="3" id="KW-1185">Reference proteome</keyword>
<feature type="signal peptide" evidence="1">
    <location>
        <begin position="1"/>
        <end position="22"/>
    </location>
</feature>
<gene>
    <name evidence="2" type="ORF">DVT68_14155</name>
</gene>
<sequence>MREALVLCLLALSTLLSAGASATPQADVAGEHAIAISHLALDAKAFAPEQIKLTIYLPPGYAEEAAHGRRYPVLYANDGQDMEAVGLTQTLSSLYAKQAIEPVIVVAIDMLADRASGYGLSDRARRRSVVGGSRIGLIGSRAYEYSEWVATQLVPYVDAHYRTQATPRGRTALGWSLGGLNAFNLGWQYPEVFGQVAAFSPSFWLAADRSSAEAVEDTRLAQAMLAHSTPRQGLRFWFAIGAREETNDRNGNGIIDAVEDLEDLVQGFRAPDGTQRPGLRDLGYRVDMDYAAHPSCSDDVAFYLLPDGEHNQATWKRVLPVFLGWAYGADGR</sequence>
<dbReference type="Proteomes" id="UP000254711">
    <property type="component" value="Unassembled WGS sequence"/>
</dbReference>
<evidence type="ECO:0000313" key="3">
    <source>
        <dbReference type="Proteomes" id="UP000254711"/>
    </source>
</evidence>
<feature type="chain" id="PRO_5016686641" evidence="1">
    <location>
        <begin position="23"/>
        <end position="332"/>
    </location>
</feature>
<evidence type="ECO:0000313" key="2">
    <source>
        <dbReference type="EMBL" id="RDI98214.1"/>
    </source>
</evidence>
<dbReference type="PANTHER" id="PTHR48098:SF6">
    <property type="entry name" value="FERRI-BACILLIBACTIN ESTERASE BESA"/>
    <property type="match status" value="1"/>
</dbReference>